<keyword evidence="7 8" id="KW-0472">Membrane</keyword>
<feature type="transmembrane region" description="Helical" evidence="8">
    <location>
        <begin position="39"/>
        <end position="59"/>
    </location>
</feature>
<evidence type="ECO:0000256" key="5">
    <source>
        <dbReference type="ARBA" id="ARBA00022692"/>
    </source>
</evidence>
<evidence type="ECO:0000313" key="10">
    <source>
        <dbReference type="Proteomes" id="UP000219072"/>
    </source>
</evidence>
<dbReference type="PANTHER" id="PTHR30003:SF0">
    <property type="entry name" value="GLYCOLATE PERMEASE GLCA-RELATED"/>
    <property type="match status" value="1"/>
</dbReference>
<name>A0A286DW78_9ACTN</name>
<comment type="function">
    <text evidence="8">Uptake of L-lactate across the membrane. Can also transport D-lactate and glycolate.</text>
</comment>
<feature type="transmembrane region" description="Helical" evidence="8">
    <location>
        <begin position="199"/>
        <end position="226"/>
    </location>
</feature>
<evidence type="ECO:0000256" key="3">
    <source>
        <dbReference type="ARBA" id="ARBA00022448"/>
    </source>
</evidence>
<dbReference type="Proteomes" id="UP000219072">
    <property type="component" value="Unassembled WGS sequence"/>
</dbReference>
<accession>A0A286DW78</accession>
<keyword evidence="4 8" id="KW-1003">Cell membrane</keyword>
<proteinExistence type="inferred from homology"/>
<evidence type="ECO:0000256" key="8">
    <source>
        <dbReference type="RuleBase" id="RU365092"/>
    </source>
</evidence>
<dbReference type="EMBL" id="OCNE01000008">
    <property type="protein sequence ID" value="SOD62921.1"/>
    <property type="molecule type" value="Genomic_DNA"/>
</dbReference>
<sequence>MLTDNLAVLSLLALAPILLVGVLLVGLRWPATRAMPAGYLLVVAIATLFWEVGAAEVAASSLQGLIIALTLLYIIFGALLLLATLDASGALRTIRSAFTQVSPDRRVQAIIVGWLFGSFIEGASGFGTPAAVVAPLLLALGFPALAAVMVGLIIQSTPVSFGAVGTPMLVGVNDGLSGSSAETRLAEQGTALGDYVPEVAVQVALLHTLVGTLVPLLLVCLLTRYFGARRSFGEGLEVAPFALFAAFAMTVPYLAVAVLFGPEFPSLLGGLVGLVVVMVATRHGFLQPTRAWDFEPRARWLPEWSGSVRPDMGEATAGDMPVARAWLPYLVVAGLLVVTRLPQLPLKDWLSGITWEWNGILGTPVAQTVEPFFLPGFLFLLTVGVSYPLFRMRRRQIVASWRVAGRQVVSAGIALLFAVPLVRVFINSGPDFNSTGLESMPLTLATGAADLAGDAWPMFAPWVGALGAFVAGSNTISNLMFSLFQFSTADQLGISAKTVVAAQAVGGAAGNMVTVHNVVAACATVGLVGREGLLIRKTVLPMVYYCLAAGTLASVLVYGVGLNAGTVGLVLLVATLAALAARTWRRRPRDAGADGPERDDVPR</sequence>
<dbReference type="InterPro" id="IPR003804">
    <property type="entry name" value="Lactate_perm"/>
</dbReference>
<dbReference type="GO" id="GO:0015295">
    <property type="term" value="F:solute:proton symporter activity"/>
    <property type="evidence" value="ECO:0007669"/>
    <property type="project" value="TreeGrafter"/>
</dbReference>
<feature type="transmembrane region" description="Helical" evidence="8">
    <location>
        <begin position="459"/>
        <end position="481"/>
    </location>
</feature>
<dbReference type="NCBIfam" id="TIGR00795">
    <property type="entry name" value="lctP"/>
    <property type="match status" value="1"/>
</dbReference>
<feature type="transmembrane region" description="Helical" evidence="8">
    <location>
        <begin position="238"/>
        <end position="260"/>
    </location>
</feature>
<feature type="transmembrane region" description="Helical" evidence="8">
    <location>
        <begin position="564"/>
        <end position="581"/>
    </location>
</feature>
<dbReference type="Pfam" id="PF02652">
    <property type="entry name" value="Lactate_perm"/>
    <property type="match status" value="1"/>
</dbReference>
<feature type="transmembrane region" description="Helical" evidence="8">
    <location>
        <begin position="266"/>
        <end position="285"/>
    </location>
</feature>
<feature type="transmembrane region" description="Helical" evidence="8">
    <location>
        <begin position="132"/>
        <end position="154"/>
    </location>
</feature>
<protein>
    <recommendedName>
        <fullName evidence="8">L-lactate permease</fullName>
    </recommendedName>
</protein>
<evidence type="ECO:0000256" key="7">
    <source>
        <dbReference type="ARBA" id="ARBA00023136"/>
    </source>
</evidence>
<evidence type="ECO:0000256" key="1">
    <source>
        <dbReference type="ARBA" id="ARBA00004651"/>
    </source>
</evidence>
<keyword evidence="6 8" id="KW-1133">Transmembrane helix</keyword>
<evidence type="ECO:0000313" key="9">
    <source>
        <dbReference type="EMBL" id="SOD62921.1"/>
    </source>
</evidence>
<dbReference type="PANTHER" id="PTHR30003">
    <property type="entry name" value="L-LACTATE PERMEASE"/>
    <property type="match status" value="1"/>
</dbReference>
<gene>
    <name evidence="9" type="ORF">SAMN06297387_10884</name>
</gene>
<dbReference type="RefSeq" id="WP_097231414.1">
    <property type="nucleotide sequence ID" value="NZ_OCNE01000008.1"/>
</dbReference>
<evidence type="ECO:0000256" key="6">
    <source>
        <dbReference type="ARBA" id="ARBA00022989"/>
    </source>
</evidence>
<reference evidence="9 10" key="1">
    <citation type="submission" date="2017-09" db="EMBL/GenBank/DDBJ databases">
        <authorList>
            <person name="Ehlers B."/>
            <person name="Leendertz F.H."/>
        </authorList>
    </citation>
    <scope>NUCLEOTIDE SEQUENCE [LARGE SCALE GENOMIC DNA]</scope>
    <source>
        <strain evidence="9 10">CGMCC 4.7095</strain>
    </source>
</reference>
<comment type="similarity">
    <text evidence="2 8">Belongs to the lactate permease family.</text>
</comment>
<feature type="transmembrane region" description="Helical" evidence="8">
    <location>
        <begin position="372"/>
        <end position="391"/>
    </location>
</feature>
<feature type="transmembrane region" description="Helical" evidence="8">
    <location>
        <begin position="6"/>
        <end position="27"/>
    </location>
</feature>
<dbReference type="OrthoDB" id="9761056at2"/>
<evidence type="ECO:0000256" key="4">
    <source>
        <dbReference type="ARBA" id="ARBA00022475"/>
    </source>
</evidence>
<feature type="transmembrane region" description="Helical" evidence="8">
    <location>
        <begin position="322"/>
        <end position="341"/>
    </location>
</feature>
<keyword evidence="5 8" id="KW-0812">Transmembrane</keyword>
<feature type="transmembrane region" description="Helical" evidence="8">
    <location>
        <begin position="539"/>
        <end position="558"/>
    </location>
</feature>
<organism evidence="9 10">
    <name type="scientific">Streptomyces zhaozhouensis</name>
    <dbReference type="NCBI Taxonomy" id="1300267"/>
    <lineage>
        <taxon>Bacteria</taxon>
        <taxon>Bacillati</taxon>
        <taxon>Actinomycetota</taxon>
        <taxon>Actinomycetes</taxon>
        <taxon>Kitasatosporales</taxon>
        <taxon>Streptomycetaceae</taxon>
        <taxon>Streptomyces</taxon>
    </lineage>
</organism>
<keyword evidence="3 8" id="KW-0813">Transport</keyword>
<dbReference type="GO" id="GO:0015129">
    <property type="term" value="F:lactate transmembrane transporter activity"/>
    <property type="evidence" value="ECO:0007669"/>
    <property type="project" value="UniProtKB-UniRule"/>
</dbReference>
<dbReference type="AlphaFoldDB" id="A0A286DW78"/>
<comment type="subcellular location">
    <subcellularLocation>
        <location evidence="1 8">Cell membrane</location>
        <topology evidence="1 8">Multi-pass membrane protein</topology>
    </subcellularLocation>
</comment>
<keyword evidence="10" id="KW-1185">Reference proteome</keyword>
<feature type="transmembrane region" description="Helical" evidence="8">
    <location>
        <begin position="403"/>
        <end position="426"/>
    </location>
</feature>
<dbReference type="GO" id="GO:0005886">
    <property type="term" value="C:plasma membrane"/>
    <property type="evidence" value="ECO:0007669"/>
    <property type="project" value="UniProtKB-SubCell"/>
</dbReference>
<feature type="transmembrane region" description="Helical" evidence="8">
    <location>
        <begin position="65"/>
        <end position="85"/>
    </location>
</feature>
<evidence type="ECO:0000256" key="2">
    <source>
        <dbReference type="ARBA" id="ARBA00010100"/>
    </source>
</evidence>